<dbReference type="HOGENOM" id="CLU_129874_0_4_0"/>
<dbReference type="CDD" id="cd16377">
    <property type="entry name" value="23S_rRNA_IVP_like"/>
    <property type="match status" value="1"/>
</dbReference>
<dbReference type="EMBL" id="CP003532">
    <property type="protein sequence ID" value="AFK07949.1"/>
    <property type="molecule type" value="Genomic_DNA"/>
</dbReference>
<dbReference type="KEGG" id="mpg:Theba_2323"/>
<dbReference type="GeneID" id="87108044"/>
<dbReference type="PANTHER" id="PTHR38471">
    <property type="entry name" value="FOUR HELIX BUNDLE PROTEIN"/>
    <property type="match status" value="1"/>
</dbReference>
<dbReference type="STRING" id="660470.Theba_2323"/>
<sequence>MSFGFKNLEVWKVSKSFAKDVYELTSSFTSDEKFGLVAQLRRAAISVMSNIAEGAGRKHKKEFDHFLYLARGSLNEALAQLEISFEFGYLNRDQLDLIEKKAESINRMLWKLSKSLEKSEDR</sequence>
<dbReference type="GO" id="GO:0005840">
    <property type="term" value="C:ribosome"/>
    <property type="evidence" value="ECO:0007669"/>
    <property type="project" value="UniProtKB-KW"/>
</dbReference>
<dbReference type="InterPro" id="IPR012657">
    <property type="entry name" value="23S_rRNA-intervening_sequence"/>
</dbReference>
<dbReference type="InterPro" id="IPR036583">
    <property type="entry name" value="23S_rRNA_IVS_sf"/>
</dbReference>
<proteinExistence type="predicted"/>
<organism evidence="1 2">
    <name type="scientific">Mesotoga prima MesG1.Ag.4.2</name>
    <dbReference type="NCBI Taxonomy" id="660470"/>
    <lineage>
        <taxon>Bacteria</taxon>
        <taxon>Thermotogati</taxon>
        <taxon>Thermotogota</taxon>
        <taxon>Thermotogae</taxon>
        <taxon>Kosmotogales</taxon>
        <taxon>Kosmotogaceae</taxon>
        <taxon>Mesotoga</taxon>
    </lineage>
</organism>
<dbReference type="AlphaFoldDB" id="I2F7P6"/>
<dbReference type="Proteomes" id="UP000002881">
    <property type="component" value="Chromosome"/>
</dbReference>
<evidence type="ECO:0000313" key="1">
    <source>
        <dbReference type="EMBL" id="AFK07949.1"/>
    </source>
</evidence>
<dbReference type="SUPFAM" id="SSF158446">
    <property type="entry name" value="IVS-encoded protein-like"/>
    <property type="match status" value="1"/>
</dbReference>
<keyword evidence="1" id="KW-0687">Ribonucleoprotein</keyword>
<dbReference type="Gene3D" id="1.20.1440.60">
    <property type="entry name" value="23S rRNA-intervening sequence"/>
    <property type="match status" value="1"/>
</dbReference>
<dbReference type="eggNOG" id="COG0399">
    <property type="taxonomic scope" value="Bacteria"/>
</dbReference>
<keyword evidence="1" id="KW-0689">Ribosomal protein</keyword>
<name>I2F7P6_9BACT</name>
<dbReference type="NCBIfam" id="TIGR02436">
    <property type="entry name" value="four helix bundle protein"/>
    <property type="match status" value="1"/>
</dbReference>
<protein>
    <submittedName>
        <fullName evidence="1">S23 ribosomal protein</fullName>
    </submittedName>
</protein>
<dbReference type="Pfam" id="PF05635">
    <property type="entry name" value="23S_rRNA_IVP"/>
    <property type="match status" value="1"/>
</dbReference>
<reference evidence="1 2" key="1">
    <citation type="journal article" date="2012" name="Genome Biol. Evol.">
        <title>Genome Sequence of the Mesophilic Thermotogales Bacterium Mesotoga prima MesG1.Ag.4.2 Reveals the Largest Thermotogales Genome To Date.</title>
        <authorList>
            <person name="Zhaxybayeva O."/>
            <person name="Swithers K.S."/>
            <person name="Foght J."/>
            <person name="Green A.G."/>
            <person name="Bruce D."/>
            <person name="Detter C."/>
            <person name="Han S."/>
            <person name="Teshima H."/>
            <person name="Han J."/>
            <person name="Woyke T."/>
            <person name="Pitluck S."/>
            <person name="Nolan M."/>
            <person name="Ivanova N."/>
            <person name="Pati A."/>
            <person name="Land M.L."/>
            <person name="Dlutek M."/>
            <person name="Doolittle W.F."/>
            <person name="Noll K.M."/>
            <person name="Nesbo C.L."/>
        </authorList>
    </citation>
    <scope>NUCLEOTIDE SEQUENCE [LARGE SCALE GENOMIC DNA]</scope>
    <source>
        <strain evidence="2">mesG1.Ag.4.2</strain>
    </source>
</reference>
<dbReference type="RefSeq" id="WP_014731702.1">
    <property type="nucleotide sequence ID" value="NC_017934.1"/>
</dbReference>
<evidence type="ECO:0000313" key="2">
    <source>
        <dbReference type="Proteomes" id="UP000002881"/>
    </source>
</evidence>
<accession>I2F7P6</accession>
<gene>
    <name evidence="1" type="ORF">Theba_2323</name>
</gene>
<keyword evidence="2" id="KW-1185">Reference proteome</keyword>
<dbReference type="PANTHER" id="PTHR38471:SF2">
    <property type="entry name" value="FOUR HELIX BUNDLE PROTEIN"/>
    <property type="match status" value="1"/>
</dbReference>